<accession>A0A366XXQ4</accession>
<dbReference type="AlphaFoldDB" id="A0A366XXQ4"/>
<sequence length="66" mass="7922">MFRFIQLSCKVKKMLSVPKLNGLIQINRRDRFKSSLNKGMDTSEERFEPVDHKILFINKRSVFYNE</sequence>
<gene>
    <name evidence="1" type="ORF">DS031_14425</name>
</gene>
<name>A0A366XXQ4_9BACI</name>
<dbReference type="Proteomes" id="UP000253314">
    <property type="component" value="Unassembled WGS sequence"/>
</dbReference>
<evidence type="ECO:0000313" key="2">
    <source>
        <dbReference type="Proteomes" id="UP000253314"/>
    </source>
</evidence>
<dbReference type="EMBL" id="QOCW01000015">
    <property type="protein sequence ID" value="RBW68924.1"/>
    <property type="molecule type" value="Genomic_DNA"/>
</dbReference>
<protein>
    <submittedName>
        <fullName evidence="1">Uncharacterized protein</fullName>
    </submittedName>
</protein>
<proteinExistence type="predicted"/>
<keyword evidence="2" id="KW-1185">Reference proteome</keyword>
<evidence type="ECO:0000313" key="1">
    <source>
        <dbReference type="EMBL" id="RBW68924.1"/>
    </source>
</evidence>
<reference evidence="1 2" key="1">
    <citation type="submission" date="2018-07" db="EMBL/GenBank/DDBJ databases">
        <title>Lottiidibacillus patelloidae gen. nov., sp. nov., isolated from the intestinal tract of a marine limpet and the reclassification of B. taeanensis BH030017T, B. algicola KMM 3737T and B. hwajinpoensis SW-72T as genus Lottiidibacillus.</title>
        <authorList>
            <person name="Liu R."/>
            <person name="Huang Z."/>
        </authorList>
    </citation>
    <scope>NUCLEOTIDE SEQUENCE [LARGE SCALE GENOMIC DNA]</scope>
    <source>
        <strain evidence="1 2">BH030017</strain>
    </source>
</reference>
<organism evidence="1 2">
    <name type="scientific">Bacillus taeanensis</name>
    <dbReference type="NCBI Taxonomy" id="273032"/>
    <lineage>
        <taxon>Bacteria</taxon>
        <taxon>Bacillati</taxon>
        <taxon>Bacillota</taxon>
        <taxon>Bacilli</taxon>
        <taxon>Bacillales</taxon>
        <taxon>Bacillaceae</taxon>
        <taxon>Bacillus</taxon>
    </lineage>
</organism>
<comment type="caution">
    <text evidence="1">The sequence shown here is derived from an EMBL/GenBank/DDBJ whole genome shotgun (WGS) entry which is preliminary data.</text>
</comment>